<dbReference type="InterPro" id="IPR003660">
    <property type="entry name" value="HAMP_dom"/>
</dbReference>
<dbReference type="PROSITE" id="PS50113">
    <property type="entry name" value="PAC"/>
    <property type="match status" value="1"/>
</dbReference>
<dbReference type="SMART" id="SM00388">
    <property type="entry name" value="HisKA"/>
    <property type="match status" value="1"/>
</dbReference>
<comment type="catalytic activity">
    <reaction evidence="1">
        <text>ATP + protein L-histidine = ADP + protein N-phospho-L-histidine.</text>
        <dbReference type="EC" id="2.7.13.3"/>
    </reaction>
</comment>
<proteinExistence type="predicted"/>
<dbReference type="CDD" id="cd00130">
    <property type="entry name" value="PAS"/>
    <property type="match status" value="2"/>
</dbReference>
<dbReference type="InterPro" id="IPR035965">
    <property type="entry name" value="PAS-like_dom_sf"/>
</dbReference>
<feature type="domain" description="PAC" evidence="16">
    <location>
        <begin position="452"/>
        <end position="506"/>
    </location>
</feature>
<evidence type="ECO:0000256" key="12">
    <source>
        <dbReference type="ARBA" id="ARBA00023136"/>
    </source>
</evidence>
<evidence type="ECO:0000259" key="17">
    <source>
        <dbReference type="PROSITE" id="PS50885"/>
    </source>
</evidence>
<evidence type="ECO:0000313" key="18">
    <source>
        <dbReference type="EMBL" id="NHL00025.1"/>
    </source>
</evidence>
<dbReference type="InterPro" id="IPR003594">
    <property type="entry name" value="HATPase_dom"/>
</dbReference>
<dbReference type="PROSITE" id="PS50112">
    <property type="entry name" value="PAS"/>
    <property type="match status" value="2"/>
</dbReference>
<evidence type="ECO:0000256" key="5">
    <source>
        <dbReference type="ARBA" id="ARBA00022679"/>
    </source>
</evidence>
<gene>
    <name evidence="18" type="ORF">G7087_16705</name>
</gene>
<comment type="caution">
    <text evidence="18">The sequence shown here is derived from an EMBL/GenBank/DDBJ whole genome shotgun (WGS) entry which is preliminary data.</text>
</comment>
<dbReference type="CDD" id="cd00075">
    <property type="entry name" value="HATPase"/>
    <property type="match status" value="1"/>
</dbReference>
<feature type="transmembrane region" description="Helical" evidence="13">
    <location>
        <begin position="177"/>
        <end position="196"/>
    </location>
</feature>
<dbReference type="EMBL" id="JAAOCD010000010">
    <property type="protein sequence ID" value="NHL00025.1"/>
    <property type="molecule type" value="Genomic_DNA"/>
</dbReference>
<keyword evidence="12 13" id="KW-0472">Membrane</keyword>
<keyword evidence="11" id="KW-0902">Two-component regulatory system</keyword>
<keyword evidence="6 13" id="KW-0812">Transmembrane</keyword>
<sequence>MAPRPWPLAAWPRRLRHQLLALLVLSTALAMLLLHRVSASRLDEVATLTSLRWAESIAQGVSAAATVPLEAGDAAELESVLRSFAGMPGVERLEVVDSRGVQLLSLRQSAEGLVARETPSAAPARGAPAVAGRAARVGDDAVQVWAPVGPGGRLGSFGVTYSLQAERERLGALSYEAVLAIALVSLLTIVVSYGFIQRALAPLQRLVRFSTELGRNAGARLEIDGGSREFRELAEALNDTSSRLRDQMAAIGRAESRNEAILQAVPDVILGLDAGGRVCVVNPGVSSIFGLQPEEALGRPVSDLLPGLDCEEAERRTLAGLYMRSSGTYVARFEIEALRRGGTPFPAEVSLSRTETADGLRYAAVVRDMTEQRMTFSMLNLYSRALECTTNGVVICDMSLPGYPVFYANPAFGRITGYAADETTGRSCAFLQGDDRDQPQLAELTRAIGRGESTQVVLRNYRKDGTLFFNELTVSPVPNAEGAPQHYVGVLNDVTERERARMAIAERSERLNAVFDLSPDGFVVFDGVDGGRLVYGNPAFFAMTGWDSGVLDAGLGVDDFDRRFLKQCDASTPYSPVSLALAAGDRADGPDLLQLVRPERRVLARMARRAGAGHHETILFFRDITRETEVDRMKSEFLSTAAHELRTPMVSVFGFTELLLRRPVSEERRRDMLQTIHRQASLLINMVNELLDLARIEARQGKDLKREPCRLDSLVTQAVGPMLIQGGAHELQIDVAHPDCVLDVDPEKTNRALTNVLSNAVKYSPDGGTIVVTTQSGELHGEPAVGVRVTDHGIGMTSEQLARVFERFYRADPSGNIPGTGLGMSLVKEIVELQGGRVDVASTPGRGTTVTLWLPLSRAAAALPWSSDTAGAVQ</sequence>
<keyword evidence="4" id="KW-0597">Phosphoprotein</keyword>
<keyword evidence="19" id="KW-1185">Reference proteome</keyword>
<dbReference type="InterPro" id="IPR036890">
    <property type="entry name" value="HATPase_C_sf"/>
</dbReference>
<dbReference type="PANTHER" id="PTHR42878:SF7">
    <property type="entry name" value="SENSOR HISTIDINE KINASE GLRK"/>
    <property type="match status" value="1"/>
</dbReference>
<evidence type="ECO:0000256" key="11">
    <source>
        <dbReference type="ARBA" id="ARBA00023012"/>
    </source>
</evidence>
<keyword evidence="7" id="KW-0547">Nucleotide-binding</keyword>
<dbReference type="SUPFAM" id="SSF47384">
    <property type="entry name" value="Homodimeric domain of signal transducing histidine kinase"/>
    <property type="match status" value="1"/>
</dbReference>
<accession>A0ABX0I1R1</accession>
<dbReference type="Gene3D" id="6.10.340.10">
    <property type="match status" value="1"/>
</dbReference>
<organism evidence="18 19">
    <name type="scientific">Rubrivivax benzoatilyticus</name>
    <dbReference type="NCBI Taxonomy" id="316997"/>
    <lineage>
        <taxon>Bacteria</taxon>
        <taxon>Pseudomonadati</taxon>
        <taxon>Pseudomonadota</taxon>
        <taxon>Betaproteobacteria</taxon>
        <taxon>Burkholderiales</taxon>
        <taxon>Sphaerotilaceae</taxon>
        <taxon>Rubrivivax</taxon>
    </lineage>
</organism>
<dbReference type="Pfam" id="PF13188">
    <property type="entry name" value="PAS_8"/>
    <property type="match status" value="1"/>
</dbReference>
<dbReference type="SMART" id="SM00387">
    <property type="entry name" value="HATPase_c"/>
    <property type="match status" value="1"/>
</dbReference>
<dbReference type="InterPro" id="IPR036097">
    <property type="entry name" value="HisK_dim/P_sf"/>
</dbReference>
<evidence type="ECO:0000256" key="3">
    <source>
        <dbReference type="ARBA" id="ARBA00012438"/>
    </source>
</evidence>
<evidence type="ECO:0000256" key="9">
    <source>
        <dbReference type="ARBA" id="ARBA00022840"/>
    </source>
</evidence>
<evidence type="ECO:0000256" key="13">
    <source>
        <dbReference type="SAM" id="Phobius"/>
    </source>
</evidence>
<evidence type="ECO:0000256" key="8">
    <source>
        <dbReference type="ARBA" id="ARBA00022777"/>
    </source>
</evidence>
<dbReference type="NCBIfam" id="TIGR00229">
    <property type="entry name" value="sensory_box"/>
    <property type="match status" value="2"/>
</dbReference>
<dbReference type="InterPro" id="IPR005467">
    <property type="entry name" value="His_kinase_dom"/>
</dbReference>
<dbReference type="PROSITE" id="PS50885">
    <property type="entry name" value="HAMP"/>
    <property type="match status" value="1"/>
</dbReference>
<reference evidence="18 19" key="1">
    <citation type="submission" date="2020-03" db="EMBL/GenBank/DDBJ databases">
        <title>Rubrivivax benzoatilyticus JA2 (sequenced after 10 years sub-culturing).</title>
        <authorList>
            <person name="Gupta D."/>
            <person name="Chintalapati S."/>
            <person name="Chintalapati V.R."/>
        </authorList>
    </citation>
    <scope>NUCLEOTIDE SEQUENCE [LARGE SCALE GENOMIC DNA]</scope>
    <source>
        <strain evidence="18 19">JA2-Mal</strain>
    </source>
</reference>
<dbReference type="EC" id="2.7.13.3" evidence="3"/>
<dbReference type="InterPro" id="IPR003661">
    <property type="entry name" value="HisK_dim/P_dom"/>
</dbReference>
<dbReference type="CDD" id="cd00082">
    <property type="entry name" value="HisKA"/>
    <property type="match status" value="1"/>
</dbReference>
<evidence type="ECO:0000313" key="19">
    <source>
        <dbReference type="Proteomes" id="UP000802098"/>
    </source>
</evidence>
<dbReference type="Gene3D" id="3.30.565.10">
    <property type="entry name" value="Histidine kinase-like ATPase, C-terminal domain"/>
    <property type="match status" value="1"/>
</dbReference>
<dbReference type="SUPFAM" id="SSF55785">
    <property type="entry name" value="PYP-like sensor domain (PAS domain)"/>
    <property type="match status" value="3"/>
</dbReference>
<evidence type="ECO:0000256" key="7">
    <source>
        <dbReference type="ARBA" id="ARBA00022741"/>
    </source>
</evidence>
<evidence type="ECO:0000259" key="15">
    <source>
        <dbReference type="PROSITE" id="PS50112"/>
    </source>
</evidence>
<dbReference type="SMART" id="SM00091">
    <property type="entry name" value="PAS"/>
    <property type="match status" value="3"/>
</dbReference>
<keyword evidence="5" id="KW-0808">Transferase</keyword>
<dbReference type="Gene3D" id="3.30.450.20">
    <property type="entry name" value="PAS domain"/>
    <property type="match status" value="3"/>
</dbReference>
<dbReference type="SMART" id="SM00086">
    <property type="entry name" value="PAC"/>
    <property type="match status" value="2"/>
</dbReference>
<dbReference type="InterPro" id="IPR000700">
    <property type="entry name" value="PAS-assoc_C"/>
</dbReference>
<comment type="subcellular location">
    <subcellularLocation>
        <location evidence="2">Membrane</location>
        <topology evidence="2">Multi-pass membrane protein</topology>
    </subcellularLocation>
</comment>
<evidence type="ECO:0000259" key="16">
    <source>
        <dbReference type="PROSITE" id="PS50113"/>
    </source>
</evidence>
<keyword evidence="10 13" id="KW-1133">Transmembrane helix</keyword>
<dbReference type="RefSeq" id="WP_051141717.1">
    <property type="nucleotide sequence ID" value="NZ_JAAOCD010000010.1"/>
</dbReference>
<dbReference type="Pfam" id="PF00512">
    <property type="entry name" value="HisKA"/>
    <property type="match status" value="1"/>
</dbReference>
<dbReference type="InterPro" id="IPR001610">
    <property type="entry name" value="PAC"/>
</dbReference>
<dbReference type="PANTHER" id="PTHR42878">
    <property type="entry name" value="TWO-COMPONENT HISTIDINE KINASE"/>
    <property type="match status" value="1"/>
</dbReference>
<evidence type="ECO:0000256" key="10">
    <source>
        <dbReference type="ARBA" id="ARBA00022989"/>
    </source>
</evidence>
<dbReference type="PROSITE" id="PS50109">
    <property type="entry name" value="HIS_KIN"/>
    <property type="match status" value="1"/>
</dbReference>
<keyword evidence="8" id="KW-0418">Kinase</keyword>
<keyword evidence="9" id="KW-0067">ATP-binding</keyword>
<evidence type="ECO:0000259" key="14">
    <source>
        <dbReference type="PROSITE" id="PS50109"/>
    </source>
</evidence>
<feature type="domain" description="Histidine kinase" evidence="14">
    <location>
        <begin position="640"/>
        <end position="858"/>
    </location>
</feature>
<dbReference type="SUPFAM" id="SSF55874">
    <property type="entry name" value="ATPase domain of HSP90 chaperone/DNA topoisomerase II/histidine kinase"/>
    <property type="match status" value="1"/>
</dbReference>
<feature type="domain" description="HAMP" evidence="17">
    <location>
        <begin position="197"/>
        <end position="249"/>
    </location>
</feature>
<evidence type="ECO:0000256" key="2">
    <source>
        <dbReference type="ARBA" id="ARBA00004141"/>
    </source>
</evidence>
<evidence type="ECO:0000256" key="1">
    <source>
        <dbReference type="ARBA" id="ARBA00000085"/>
    </source>
</evidence>
<dbReference type="InterPro" id="IPR000014">
    <property type="entry name" value="PAS"/>
</dbReference>
<dbReference type="InterPro" id="IPR004358">
    <property type="entry name" value="Sig_transdc_His_kin-like_C"/>
</dbReference>
<dbReference type="PRINTS" id="PR00344">
    <property type="entry name" value="BCTRLSENSOR"/>
</dbReference>
<dbReference type="Proteomes" id="UP000802098">
    <property type="component" value="Unassembled WGS sequence"/>
</dbReference>
<dbReference type="Pfam" id="PF13426">
    <property type="entry name" value="PAS_9"/>
    <property type="match status" value="2"/>
</dbReference>
<protein>
    <recommendedName>
        <fullName evidence="3">histidine kinase</fullName>
        <ecNumber evidence="3">2.7.13.3</ecNumber>
    </recommendedName>
</protein>
<dbReference type="Pfam" id="PF02518">
    <property type="entry name" value="HATPase_c"/>
    <property type="match status" value="1"/>
</dbReference>
<feature type="domain" description="PAS" evidence="15">
    <location>
        <begin position="378"/>
        <end position="451"/>
    </location>
</feature>
<evidence type="ECO:0000256" key="6">
    <source>
        <dbReference type="ARBA" id="ARBA00022692"/>
    </source>
</evidence>
<dbReference type="InterPro" id="IPR050351">
    <property type="entry name" value="BphY/WalK/GraS-like"/>
</dbReference>
<feature type="domain" description="PAS" evidence="15">
    <location>
        <begin position="254"/>
        <end position="305"/>
    </location>
</feature>
<dbReference type="Gene3D" id="1.10.287.130">
    <property type="match status" value="1"/>
</dbReference>
<evidence type="ECO:0000256" key="4">
    <source>
        <dbReference type="ARBA" id="ARBA00022553"/>
    </source>
</evidence>
<name>A0ABX0I1R1_9BURK</name>